<keyword evidence="4 11" id="KW-0808">Transferase</keyword>
<dbReference type="GO" id="GO:0003848">
    <property type="term" value="F:2-amino-4-hydroxy-6-hydroxymethyldihydropteridine diphosphokinase activity"/>
    <property type="evidence" value="ECO:0007669"/>
    <property type="project" value="UniProtKB-EC"/>
</dbReference>
<proteinExistence type="predicted"/>
<dbReference type="Gene3D" id="3.30.70.560">
    <property type="entry name" value="7,8-Dihydro-6-hydroxymethylpterin-pyrophosphokinase HPPK"/>
    <property type="match status" value="1"/>
</dbReference>
<feature type="region of interest" description="Disordered" evidence="9">
    <location>
        <begin position="166"/>
        <end position="202"/>
    </location>
</feature>
<feature type="domain" description="7,8-dihydro-6-hydroxymethylpterin-pyrophosphokinase" evidence="10">
    <location>
        <begin position="10"/>
        <end position="141"/>
    </location>
</feature>
<keyword evidence="12" id="KW-1185">Reference proteome</keyword>
<dbReference type="InterPro" id="IPR000550">
    <property type="entry name" value="Hppk"/>
</dbReference>
<dbReference type="InterPro" id="IPR035907">
    <property type="entry name" value="Hppk_sf"/>
</dbReference>
<evidence type="ECO:0000256" key="6">
    <source>
        <dbReference type="ARBA" id="ARBA00022777"/>
    </source>
</evidence>
<dbReference type="NCBIfam" id="TIGR01498">
    <property type="entry name" value="folK"/>
    <property type="match status" value="1"/>
</dbReference>
<name>A0ABY4FKJ6_9MICO</name>
<reference evidence="11 12" key="1">
    <citation type="submission" date="2022-04" db="EMBL/GenBank/DDBJ databases">
        <title>Leucobacter sp. isolated from rhizosphere of garlic.</title>
        <authorList>
            <person name="Won M."/>
            <person name="Lee C.-M."/>
            <person name="Woen H.-Y."/>
            <person name="Kwon S.-W."/>
        </authorList>
    </citation>
    <scope>NUCLEOTIDE SEQUENCE [LARGE SCALE GENOMIC DNA]</scope>
    <source>
        <strain evidence="11 12">H21R-40</strain>
    </source>
</reference>
<evidence type="ECO:0000256" key="1">
    <source>
        <dbReference type="ARBA" id="ARBA00000198"/>
    </source>
</evidence>
<gene>
    <name evidence="11" type="primary">folK</name>
    <name evidence="11" type="ORF">MUN78_11315</name>
</gene>
<sequence>MIAQLVPVLLAFGANLGDRGETIRAAQRELAAAPGIREFAASPLRETIALTASGPDPEAPRYLNGVARAATTLTPHALLDLLQEVEAVHGRVRDVHWGDRTLDIDLILYGGRVVQDERLTVPHPRAHERDFVLAPWLALEPDAVLMGHGRVAELLARVGDTTRPFDENADGAVVGAERADGESDVAGAGDVARAEGAEGADA</sequence>
<evidence type="ECO:0000256" key="7">
    <source>
        <dbReference type="ARBA" id="ARBA00022840"/>
    </source>
</evidence>
<keyword evidence="5" id="KW-0547">Nucleotide-binding</keyword>
<dbReference type="RefSeq" id="WP_244726503.1">
    <property type="nucleotide sequence ID" value="NZ_CP095045.1"/>
</dbReference>
<evidence type="ECO:0000256" key="4">
    <source>
        <dbReference type="ARBA" id="ARBA00022679"/>
    </source>
</evidence>
<keyword evidence="8" id="KW-0289">Folate biosynthesis</keyword>
<comment type="pathway">
    <text evidence="2">Cofactor biosynthesis; tetrahydrofolate biosynthesis; 2-amino-4-hydroxy-6-hydroxymethyl-7,8-dihydropteridine diphosphate from 7,8-dihydroneopterin triphosphate: step 4/4.</text>
</comment>
<dbReference type="EMBL" id="CP095045">
    <property type="protein sequence ID" value="UOQ56276.1"/>
    <property type="molecule type" value="Genomic_DNA"/>
</dbReference>
<evidence type="ECO:0000256" key="3">
    <source>
        <dbReference type="ARBA" id="ARBA00013253"/>
    </source>
</evidence>
<evidence type="ECO:0000313" key="12">
    <source>
        <dbReference type="Proteomes" id="UP000831786"/>
    </source>
</evidence>
<dbReference type="SUPFAM" id="SSF55083">
    <property type="entry name" value="6-hydroxymethyl-7,8-dihydropterin pyrophosphokinase, HPPK"/>
    <property type="match status" value="1"/>
</dbReference>
<evidence type="ECO:0000256" key="2">
    <source>
        <dbReference type="ARBA" id="ARBA00005051"/>
    </source>
</evidence>
<dbReference type="PANTHER" id="PTHR43071">
    <property type="entry name" value="2-AMINO-4-HYDROXY-6-HYDROXYMETHYLDIHYDROPTERIDINE PYROPHOSPHOKINASE"/>
    <property type="match status" value="1"/>
</dbReference>
<evidence type="ECO:0000256" key="9">
    <source>
        <dbReference type="SAM" id="MobiDB-lite"/>
    </source>
</evidence>
<protein>
    <recommendedName>
        <fullName evidence="3">2-amino-4-hydroxy-6-hydroxymethyldihydropteridine diphosphokinase</fullName>
        <ecNumber evidence="3">2.7.6.3</ecNumber>
    </recommendedName>
</protein>
<evidence type="ECO:0000256" key="5">
    <source>
        <dbReference type="ARBA" id="ARBA00022741"/>
    </source>
</evidence>
<accession>A0ABY4FKJ6</accession>
<dbReference type="EC" id="2.7.6.3" evidence="3"/>
<dbReference type="PANTHER" id="PTHR43071:SF1">
    <property type="entry name" value="2-AMINO-4-HYDROXY-6-HYDROXYMETHYLDIHYDROPTERIDINE PYROPHOSPHOKINASE"/>
    <property type="match status" value="1"/>
</dbReference>
<evidence type="ECO:0000259" key="10">
    <source>
        <dbReference type="Pfam" id="PF01288"/>
    </source>
</evidence>
<keyword evidence="7" id="KW-0067">ATP-binding</keyword>
<dbReference type="Pfam" id="PF01288">
    <property type="entry name" value="HPPK"/>
    <property type="match status" value="1"/>
</dbReference>
<evidence type="ECO:0000313" key="11">
    <source>
        <dbReference type="EMBL" id="UOQ56276.1"/>
    </source>
</evidence>
<evidence type="ECO:0000256" key="8">
    <source>
        <dbReference type="ARBA" id="ARBA00022909"/>
    </source>
</evidence>
<dbReference type="Proteomes" id="UP000831786">
    <property type="component" value="Chromosome"/>
</dbReference>
<comment type="catalytic activity">
    <reaction evidence="1">
        <text>6-hydroxymethyl-7,8-dihydropterin + ATP = (7,8-dihydropterin-6-yl)methyl diphosphate + AMP + H(+)</text>
        <dbReference type="Rhea" id="RHEA:11412"/>
        <dbReference type="ChEBI" id="CHEBI:15378"/>
        <dbReference type="ChEBI" id="CHEBI:30616"/>
        <dbReference type="ChEBI" id="CHEBI:44841"/>
        <dbReference type="ChEBI" id="CHEBI:72950"/>
        <dbReference type="ChEBI" id="CHEBI:456215"/>
        <dbReference type="EC" id="2.7.6.3"/>
    </reaction>
</comment>
<organism evidence="11 12">
    <name type="scientific">Leucobacter allii</name>
    <dbReference type="NCBI Taxonomy" id="2932247"/>
    <lineage>
        <taxon>Bacteria</taxon>
        <taxon>Bacillati</taxon>
        <taxon>Actinomycetota</taxon>
        <taxon>Actinomycetes</taxon>
        <taxon>Micrococcales</taxon>
        <taxon>Microbacteriaceae</taxon>
        <taxon>Leucobacter</taxon>
    </lineage>
</organism>
<keyword evidence="6" id="KW-0418">Kinase</keyword>
<dbReference type="CDD" id="cd00483">
    <property type="entry name" value="HPPK"/>
    <property type="match status" value="1"/>
</dbReference>